<feature type="transmembrane region" description="Helical" evidence="1">
    <location>
        <begin position="138"/>
        <end position="160"/>
    </location>
</feature>
<proteinExistence type="predicted"/>
<sequence length="384" mass="43053">MITHYLLTISKPQERALIRVLLMAIEMDPGGKLGAEDPRNMTKLVENLAHEFSGRKARSIRQVAGLLSEGMSMVDALEQTPGALDPSAVLALRLASETGTVRETLASLLRQDDSRDRAELDGSTVQRFDFSRGVDGRLFQIGFGFVVTWLIVSFLMLFIIPTFEKMFDEFEIALPTSMLWLIAISRYDALIFWSLILFLVSLFVIQRRLKGKSFWRRGKRRSLSEQTAHLLALFAMIVRQGRPLAAGIGTLAQYHPTPQLRARLSAASTAIARGTEPWQSLQEQKFLTHQEASGLVLAETPASADGSTNGTDQADRWDVPEHARRTQAWLLMHLATRHRDRRQHRNAWLLQTLSLVGLISLTAVVMFTAIAVFSSVYRLVEVLA</sequence>
<accession>A0A5C6A684</accession>
<keyword evidence="3" id="KW-1185">Reference proteome</keyword>
<dbReference type="PANTHER" id="PTHR30012:SF0">
    <property type="entry name" value="TYPE II SECRETION SYSTEM PROTEIN F-RELATED"/>
    <property type="match status" value="1"/>
</dbReference>
<feature type="transmembrane region" description="Helical" evidence="1">
    <location>
        <begin position="180"/>
        <end position="205"/>
    </location>
</feature>
<dbReference type="Proteomes" id="UP000316213">
    <property type="component" value="Unassembled WGS sequence"/>
</dbReference>
<reference evidence="2 3" key="1">
    <citation type="submission" date="2019-02" db="EMBL/GenBank/DDBJ databases">
        <title>Deep-cultivation of Planctomycetes and their phenomic and genomic characterization uncovers novel biology.</title>
        <authorList>
            <person name="Wiegand S."/>
            <person name="Jogler M."/>
            <person name="Boedeker C."/>
            <person name="Pinto D."/>
            <person name="Vollmers J."/>
            <person name="Rivas-Marin E."/>
            <person name="Kohn T."/>
            <person name="Peeters S.H."/>
            <person name="Heuer A."/>
            <person name="Rast P."/>
            <person name="Oberbeckmann S."/>
            <person name="Bunk B."/>
            <person name="Jeske O."/>
            <person name="Meyerdierks A."/>
            <person name="Storesund J.E."/>
            <person name="Kallscheuer N."/>
            <person name="Luecker S."/>
            <person name="Lage O.M."/>
            <person name="Pohl T."/>
            <person name="Merkel B.J."/>
            <person name="Hornburger P."/>
            <person name="Mueller R.-W."/>
            <person name="Bruemmer F."/>
            <person name="Labrenz M."/>
            <person name="Spormann A.M."/>
            <person name="Op Den Camp H."/>
            <person name="Overmann J."/>
            <person name="Amann R."/>
            <person name="Jetten M.S.M."/>
            <person name="Mascher T."/>
            <person name="Medema M.H."/>
            <person name="Devos D.P."/>
            <person name="Kaster A.-K."/>
            <person name="Ovreas L."/>
            <person name="Rohde M."/>
            <person name="Galperin M.Y."/>
            <person name="Jogler C."/>
        </authorList>
    </citation>
    <scope>NUCLEOTIDE SEQUENCE [LARGE SCALE GENOMIC DNA]</scope>
    <source>
        <strain evidence="2 3">Pla100</strain>
    </source>
</reference>
<keyword evidence="1" id="KW-0812">Transmembrane</keyword>
<keyword evidence="1" id="KW-1133">Transmembrane helix</keyword>
<dbReference type="RefSeq" id="WP_146578976.1">
    <property type="nucleotide sequence ID" value="NZ_SJPM01000007.1"/>
</dbReference>
<name>A0A5C6A684_9BACT</name>
<evidence type="ECO:0000256" key="1">
    <source>
        <dbReference type="SAM" id="Phobius"/>
    </source>
</evidence>
<dbReference type="OrthoDB" id="242349at2"/>
<dbReference type="PANTHER" id="PTHR30012">
    <property type="entry name" value="GENERAL SECRETION PATHWAY PROTEIN"/>
    <property type="match status" value="1"/>
</dbReference>
<evidence type="ECO:0000313" key="2">
    <source>
        <dbReference type="EMBL" id="TWT95029.1"/>
    </source>
</evidence>
<keyword evidence="1" id="KW-0472">Membrane</keyword>
<protein>
    <submittedName>
        <fullName evidence="2">Type IV pilin biogenesis protein</fullName>
    </submittedName>
</protein>
<dbReference type="InterPro" id="IPR003004">
    <property type="entry name" value="GspF/PilC"/>
</dbReference>
<dbReference type="AlphaFoldDB" id="A0A5C6A684"/>
<evidence type="ECO:0000313" key="3">
    <source>
        <dbReference type="Proteomes" id="UP000316213"/>
    </source>
</evidence>
<comment type="caution">
    <text evidence="2">The sequence shown here is derived from an EMBL/GenBank/DDBJ whole genome shotgun (WGS) entry which is preliminary data.</text>
</comment>
<feature type="transmembrane region" description="Helical" evidence="1">
    <location>
        <begin position="347"/>
        <end position="373"/>
    </location>
</feature>
<organism evidence="2 3">
    <name type="scientific">Neorhodopirellula pilleata</name>
    <dbReference type="NCBI Taxonomy" id="2714738"/>
    <lineage>
        <taxon>Bacteria</taxon>
        <taxon>Pseudomonadati</taxon>
        <taxon>Planctomycetota</taxon>
        <taxon>Planctomycetia</taxon>
        <taxon>Pirellulales</taxon>
        <taxon>Pirellulaceae</taxon>
        <taxon>Neorhodopirellula</taxon>
    </lineage>
</organism>
<dbReference type="EMBL" id="SJPM01000007">
    <property type="protein sequence ID" value="TWT95029.1"/>
    <property type="molecule type" value="Genomic_DNA"/>
</dbReference>
<gene>
    <name evidence="2" type="ORF">Pla100_36080</name>
</gene>